<dbReference type="NCBIfam" id="TIGR00732">
    <property type="entry name" value="dprA"/>
    <property type="match status" value="1"/>
</dbReference>
<dbReference type="PANTHER" id="PTHR43022:SF1">
    <property type="entry name" value="PROTEIN SMF"/>
    <property type="match status" value="1"/>
</dbReference>
<evidence type="ECO:0000256" key="1">
    <source>
        <dbReference type="ARBA" id="ARBA00006525"/>
    </source>
</evidence>
<dbReference type="InterPro" id="IPR057666">
    <property type="entry name" value="DrpA_SLOG"/>
</dbReference>
<organism evidence="3 4">
    <name type="scientific">Candidatus Woesebacteria bacterium RIFCSPHIGHO2_12_FULL_46_16</name>
    <dbReference type="NCBI Taxonomy" id="1802513"/>
    <lineage>
        <taxon>Bacteria</taxon>
        <taxon>Candidatus Woeseibacteriota</taxon>
    </lineage>
</organism>
<evidence type="ECO:0000313" key="4">
    <source>
        <dbReference type="Proteomes" id="UP000178313"/>
    </source>
</evidence>
<accession>A0A1F8B0C1</accession>
<dbReference type="AlphaFoldDB" id="A0A1F8B0C1"/>
<protein>
    <submittedName>
        <fullName evidence="3">DNA protecting protein DprA</fullName>
    </submittedName>
</protein>
<evidence type="ECO:0000259" key="2">
    <source>
        <dbReference type="Pfam" id="PF02481"/>
    </source>
</evidence>
<feature type="domain" description="Smf/DprA SLOG" evidence="2">
    <location>
        <begin position="4"/>
        <end position="184"/>
    </location>
</feature>
<dbReference type="PANTHER" id="PTHR43022">
    <property type="entry name" value="PROTEIN SMF"/>
    <property type="match status" value="1"/>
</dbReference>
<proteinExistence type="inferred from homology"/>
<dbReference type="Pfam" id="PF02481">
    <property type="entry name" value="DNA_processg_A"/>
    <property type="match status" value="1"/>
</dbReference>
<dbReference type="Proteomes" id="UP000178313">
    <property type="component" value="Unassembled WGS sequence"/>
</dbReference>
<name>A0A1F8B0C1_9BACT</name>
<dbReference type="Gene3D" id="3.40.50.450">
    <property type="match status" value="1"/>
</dbReference>
<sequence length="190" mass="20346">MKRLFVLGKILKSDSRAVAVVGARKMTPRGKRITTNFVKELVKANFTIVSGLARGIDTVAHETAIKNGGRTIAVLGSGIDIIYPLENKNLAEKITQKGAVVSAFPKGTKPFAKNFLARNRIIVGLAKAVLVIEGQRRSGTLSTASWAATDGKEVFAVPGSEATDWLIEQGANVANDPRDVIEYLDAINNS</sequence>
<dbReference type="EMBL" id="MGGZ01000011">
    <property type="protein sequence ID" value="OGM57370.1"/>
    <property type="molecule type" value="Genomic_DNA"/>
</dbReference>
<dbReference type="InterPro" id="IPR003488">
    <property type="entry name" value="DprA"/>
</dbReference>
<reference evidence="3 4" key="1">
    <citation type="journal article" date="2016" name="Nat. Commun.">
        <title>Thousands of microbial genomes shed light on interconnected biogeochemical processes in an aquifer system.</title>
        <authorList>
            <person name="Anantharaman K."/>
            <person name="Brown C.T."/>
            <person name="Hug L.A."/>
            <person name="Sharon I."/>
            <person name="Castelle C.J."/>
            <person name="Probst A.J."/>
            <person name="Thomas B.C."/>
            <person name="Singh A."/>
            <person name="Wilkins M.J."/>
            <person name="Karaoz U."/>
            <person name="Brodie E.L."/>
            <person name="Williams K.H."/>
            <person name="Hubbard S.S."/>
            <person name="Banfield J.F."/>
        </authorList>
    </citation>
    <scope>NUCLEOTIDE SEQUENCE [LARGE SCALE GENOMIC DNA]</scope>
</reference>
<gene>
    <name evidence="3" type="ORF">A3E46_02965</name>
</gene>
<comment type="caution">
    <text evidence="3">The sequence shown here is derived from an EMBL/GenBank/DDBJ whole genome shotgun (WGS) entry which is preliminary data.</text>
</comment>
<dbReference type="GO" id="GO:0009294">
    <property type="term" value="P:DNA-mediated transformation"/>
    <property type="evidence" value="ECO:0007669"/>
    <property type="project" value="InterPro"/>
</dbReference>
<dbReference type="STRING" id="1802513.A3E46_02965"/>
<evidence type="ECO:0000313" key="3">
    <source>
        <dbReference type="EMBL" id="OGM57370.1"/>
    </source>
</evidence>
<comment type="similarity">
    <text evidence="1">Belongs to the DprA/Smf family.</text>
</comment>
<dbReference type="SUPFAM" id="SSF102405">
    <property type="entry name" value="MCP/YpsA-like"/>
    <property type="match status" value="1"/>
</dbReference>